<feature type="domain" description="DEAD-box RNA helicase Q" evidence="10">
    <location>
        <begin position="2"/>
        <end position="30"/>
    </location>
</feature>
<keyword evidence="3" id="KW-0378">Hydrolase</keyword>
<feature type="region of interest" description="Disordered" evidence="7">
    <location>
        <begin position="369"/>
        <end position="666"/>
    </location>
</feature>
<name>A0ABY4JPV8_9BACI</name>
<feature type="compositionally biased region" description="Basic and acidic residues" evidence="7">
    <location>
        <begin position="438"/>
        <end position="450"/>
    </location>
</feature>
<evidence type="ECO:0000313" key="11">
    <source>
        <dbReference type="EMBL" id="UPM54888.1"/>
    </source>
</evidence>
<dbReference type="InterPro" id="IPR050547">
    <property type="entry name" value="DEAD_box_RNA_helicases"/>
</dbReference>
<dbReference type="SUPFAM" id="SSF52540">
    <property type="entry name" value="P-loop containing nucleoside triphosphate hydrolases"/>
    <property type="match status" value="1"/>
</dbReference>
<dbReference type="Proteomes" id="UP000830639">
    <property type="component" value="Chromosome"/>
</dbReference>
<keyword evidence="2" id="KW-0547">Nucleotide-binding</keyword>
<dbReference type="PANTHER" id="PTHR47963">
    <property type="entry name" value="DEAD-BOX ATP-DEPENDENT RNA HELICASE 47, MITOCHONDRIAL"/>
    <property type="match status" value="1"/>
</dbReference>
<gene>
    <name evidence="11" type="ORF">MY490_03175</name>
</gene>
<evidence type="ECO:0000256" key="1">
    <source>
        <dbReference type="ARBA" id="ARBA00012552"/>
    </source>
</evidence>
<feature type="compositionally biased region" description="Low complexity" evidence="7">
    <location>
        <begin position="452"/>
        <end position="491"/>
    </location>
</feature>
<dbReference type="SMART" id="SM00490">
    <property type="entry name" value="HELICc"/>
    <property type="match status" value="1"/>
</dbReference>
<dbReference type="InterPro" id="IPR001650">
    <property type="entry name" value="Helicase_C-like"/>
</dbReference>
<evidence type="ECO:0000256" key="2">
    <source>
        <dbReference type="ARBA" id="ARBA00022741"/>
    </source>
</evidence>
<keyword evidence="12" id="KW-1185">Reference proteome</keyword>
<evidence type="ECO:0000256" key="7">
    <source>
        <dbReference type="SAM" id="MobiDB-lite"/>
    </source>
</evidence>
<dbReference type="Pfam" id="PF00271">
    <property type="entry name" value="Helicase_C"/>
    <property type="match status" value="1"/>
</dbReference>
<sequence length="666" mass="72090">MNKFSSLGLSEELTEYLTELGITEPTPIQEKAIPIVFEGKDLIGQAQTGTGKTFAFLFPILEKINVELPHTQALVVAPTRELALQITAEAKRIVSEDFGVLAVYGGQDVEQQARKLKSGAHLIIATPGRLLDHLRRGTIKLDKVDFLVLDEADQMLHIGFLHEVEDIINQTPVSRQTLLFSATMPDQIQSLAKRYMKKPEIIKVKAKRITLDEIEQLIIETTDRGKLNALLNQIKEAEPFLAIIFCRTKRRANKLNEQLKGKGLLSEELHGDLTQGKREKVMKLFREAKIQYLVATDVAARGIDVEGVTHVFNYDIPLDTESYVHRIGRTGRAGDTGIAITFATPKDFQDMRVIEKELNLSIKRIEMERGDSSGRADRTENAGRTGRPRNAGRTERSRNVGRAERSASAGRAERTGNSGRAERSASAGRAERTGNSGRAERTGNADRAERTGNAGRAERTGNAGRAGRTGNAGRAERTGNSGRAERSASAGRAERTGNSGRAERTGNADRAERTGNAGRAERTGNAGRAERTGNAGRAERTGNSGRAERTGNAGRAERSGSAGRAERTGNAGRAERTGNVGRAERSGSAGRAERTGNAGRAERTGNAGRAERSGSAGRAERTGNAGRTERTGNTGNSTRGERTEGVGRARSTGRTRNEGKSGRRSR</sequence>
<dbReference type="PROSITE" id="PS51192">
    <property type="entry name" value="HELICASE_ATP_BIND_1"/>
    <property type="match status" value="1"/>
</dbReference>
<keyword evidence="4 11" id="KW-0347">Helicase</keyword>
<feature type="compositionally biased region" description="Basic and acidic residues" evidence="7">
    <location>
        <begin position="369"/>
        <end position="381"/>
    </location>
</feature>
<dbReference type="EC" id="3.6.4.13" evidence="1"/>
<dbReference type="RefSeq" id="WP_248267967.1">
    <property type="nucleotide sequence ID" value="NZ_CP096034.1"/>
</dbReference>
<dbReference type="SMART" id="SM00487">
    <property type="entry name" value="DEXDc"/>
    <property type="match status" value="1"/>
</dbReference>
<protein>
    <recommendedName>
        <fullName evidence="1">RNA helicase</fullName>
        <ecNumber evidence="1">3.6.4.13</ecNumber>
    </recommendedName>
</protein>
<evidence type="ECO:0000259" key="10">
    <source>
        <dbReference type="PROSITE" id="PS51195"/>
    </source>
</evidence>
<evidence type="ECO:0000313" key="12">
    <source>
        <dbReference type="Proteomes" id="UP000830639"/>
    </source>
</evidence>
<dbReference type="Gene3D" id="3.40.50.300">
    <property type="entry name" value="P-loop containing nucleotide triphosphate hydrolases"/>
    <property type="match status" value="2"/>
</dbReference>
<dbReference type="InterPro" id="IPR014014">
    <property type="entry name" value="RNA_helicase_DEAD_Q_motif"/>
</dbReference>
<feature type="domain" description="Helicase C-terminal" evidence="9">
    <location>
        <begin position="226"/>
        <end position="373"/>
    </location>
</feature>
<evidence type="ECO:0000256" key="5">
    <source>
        <dbReference type="ARBA" id="ARBA00022840"/>
    </source>
</evidence>
<keyword evidence="5" id="KW-0067">ATP-binding</keyword>
<dbReference type="InterPro" id="IPR011545">
    <property type="entry name" value="DEAD/DEAH_box_helicase_dom"/>
</dbReference>
<feature type="compositionally biased region" description="Basic and acidic residues" evidence="7">
    <location>
        <begin position="655"/>
        <end position="666"/>
    </location>
</feature>
<dbReference type="PROSITE" id="PS51194">
    <property type="entry name" value="HELICASE_CTER"/>
    <property type="match status" value="1"/>
</dbReference>
<dbReference type="Pfam" id="PF00270">
    <property type="entry name" value="DEAD"/>
    <property type="match status" value="1"/>
</dbReference>
<accession>A0ABY4JPV8</accession>
<feature type="compositionally biased region" description="Basic and acidic residues" evidence="7">
    <location>
        <begin position="392"/>
        <end position="405"/>
    </location>
</feature>
<dbReference type="PANTHER" id="PTHR47963:SF8">
    <property type="entry name" value="ATP-DEPENDENT RNA HELICASE DEAD"/>
    <property type="match status" value="1"/>
</dbReference>
<dbReference type="PROSITE" id="PS51195">
    <property type="entry name" value="Q_MOTIF"/>
    <property type="match status" value="1"/>
</dbReference>
<reference evidence="11 12" key="1">
    <citation type="submission" date="2022-04" db="EMBL/GenBank/DDBJ databases">
        <title>Mechanism of arsenic methylation and mitigation arsenic toxicity by Bacillus sp. LH14 from an Arsenic-Contaminated Paddy Soil.</title>
        <authorList>
            <person name="Wang D."/>
        </authorList>
    </citation>
    <scope>NUCLEOTIDE SEQUENCE [LARGE SCALE GENOMIC DNA]</scope>
    <source>
        <strain evidence="11 12">LH14</strain>
    </source>
</reference>
<dbReference type="InterPro" id="IPR014001">
    <property type="entry name" value="Helicase_ATP-bd"/>
</dbReference>
<dbReference type="CDD" id="cd00268">
    <property type="entry name" value="DEADc"/>
    <property type="match status" value="1"/>
</dbReference>
<dbReference type="InterPro" id="IPR027417">
    <property type="entry name" value="P-loop_NTPase"/>
</dbReference>
<feature type="short sequence motif" description="Q motif" evidence="6">
    <location>
        <begin position="2"/>
        <end position="30"/>
    </location>
</feature>
<proteinExistence type="predicted"/>
<feature type="compositionally biased region" description="Basic and acidic residues" evidence="7">
    <location>
        <begin position="501"/>
        <end position="513"/>
    </location>
</feature>
<organism evidence="11 12">
    <name type="scientific">Gottfriedia acidiceleris</name>
    <dbReference type="NCBI Taxonomy" id="371036"/>
    <lineage>
        <taxon>Bacteria</taxon>
        <taxon>Bacillati</taxon>
        <taxon>Bacillota</taxon>
        <taxon>Bacilli</taxon>
        <taxon>Bacillales</taxon>
        <taxon>Bacillaceae</taxon>
        <taxon>Gottfriedia</taxon>
    </lineage>
</organism>
<evidence type="ECO:0000256" key="6">
    <source>
        <dbReference type="PROSITE-ProRule" id="PRU00552"/>
    </source>
</evidence>
<dbReference type="EMBL" id="CP096034">
    <property type="protein sequence ID" value="UPM54888.1"/>
    <property type="molecule type" value="Genomic_DNA"/>
</dbReference>
<evidence type="ECO:0000259" key="9">
    <source>
        <dbReference type="PROSITE" id="PS51194"/>
    </source>
</evidence>
<evidence type="ECO:0000256" key="3">
    <source>
        <dbReference type="ARBA" id="ARBA00022801"/>
    </source>
</evidence>
<evidence type="ECO:0000259" key="8">
    <source>
        <dbReference type="PROSITE" id="PS51192"/>
    </source>
</evidence>
<dbReference type="CDD" id="cd18787">
    <property type="entry name" value="SF2_C_DEAD"/>
    <property type="match status" value="1"/>
</dbReference>
<dbReference type="GO" id="GO:0004386">
    <property type="term" value="F:helicase activity"/>
    <property type="evidence" value="ECO:0007669"/>
    <property type="project" value="UniProtKB-KW"/>
</dbReference>
<dbReference type="InterPro" id="IPR044742">
    <property type="entry name" value="DEAD/DEAH_RhlB"/>
</dbReference>
<evidence type="ECO:0000256" key="4">
    <source>
        <dbReference type="ARBA" id="ARBA00022806"/>
    </source>
</evidence>
<feature type="domain" description="Helicase ATP-binding" evidence="8">
    <location>
        <begin position="33"/>
        <end position="202"/>
    </location>
</feature>